<evidence type="ECO:0000313" key="2">
    <source>
        <dbReference type="Proteomes" id="UP000054776"/>
    </source>
</evidence>
<sequence length="64" mass="7199">MSLIVFNSDVLYLNSNAVKITPEFIICENRIERDNGSFANFARKCLIISNSLAMLTRSMISITV</sequence>
<evidence type="ECO:0000313" key="1">
    <source>
        <dbReference type="EMBL" id="KRY31963.1"/>
    </source>
</evidence>
<proteinExistence type="predicted"/>
<dbReference type="InParanoid" id="A0A0V1B4K5"/>
<name>A0A0V1B4K5_TRISP</name>
<comment type="caution">
    <text evidence="1">The sequence shown here is derived from an EMBL/GenBank/DDBJ whole genome shotgun (WGS) entry which is preliminary data.</text>
</comment>
<organism evidence="1 2">
    <name type="scientific">Trichinella spiralis</name>
    <name type="common">Trichina worm</name>
    <dbReference type="NCBI Taxonomy" id="6334"/>
    <lineage>
        <taxon>Eukaryota</taxon>
        <taxon>Metazoa</taxon>
        <taxon>Ecdysozoa</taxon>
        <taxon>Nematoda</taxon>
        <taxon>Enoplea</taxon>
        <taxon>Dorylaimia</taxon>
        <taxon>Trichinellida</taxon>
        <taxon>Trichinellidae</taxon>
        <taxon>Trichinella</taxon>
    </lineage>
</organism>
<keyword evidence="2" id="KW-1185">Reference proteome</keyword>
<protein>
    <submittedName>
        <fullName evidence="1">Uncharacterized protein</fullName>
    </submittedName>
</protein>
<dbReference type="Proteomes" id="UP000054776">
    <property type="component" value="Unassembled WGS sequence"/>
</dbReference>
<reference evidence="1 2" key="1">
    <citation type="submission" date="2015-01" db="EMBL/GenBank/DDBJ databases">
        <title>Evolution of Trichinella species and genotypes.</title>
        <authorList>
            <person name="Korhonen P.K."/>
            <person name="Edoardo P."/>
            <person name="Giuseppe L.R."/>
            <person name="Gasser R.B."/>
        </authorList>
    </citation>
    <scope>NUCLEOTIDE SEQUENCE [LARGE SCALE GENOMIC DNA]</scope>
    <source>
        <strain evidence="1">ISS3</strain>
    </source>
</reference>
<dbReference type="AlphaFoldDB" id="A0A0V1B4K5"/>
<gene>
    <name evidence="1" type="ORF">T01_11268</name>
</gene>
<accession>A0A0V1B4K5</accession>
<dbReference type="OrthoDB" id="10522195at2759"/>
<dbReference type="EMBL" id="JYDH01000107">
    <property type="protein sequence ID" value="KRY31963.1"/>
    <property type="molecule type" value="Genomic_DNA"/>
</dbReference>